<dbReference type="RefSeq" id="WP_103674299.1">
    <property type="nucleotide sequence ID" value="NZ_PQGD01000001.1"/>
</dbReference>
<accession>A0A2P5GWD7</accession>
<dbReference type="OrthoDB" id="10016335at2"/>
<dbReference type="Proteomes" id="UP000247005">
    <property type="component" value="Unassembled WGS sequence"/>
</dbReference>
<evidence type="ECO:0000313" key="4">
    <source>
        <dbReference type="Proteomes" id="UP000247005"/>
    </source>
</evidence>
<evidence type="ECO:0000313" key="1">
    <source>
        <dbReference type="EMBL" id="POP47828.1"/>
    </source>
</evidence>
<organism evidence="2 4">
    <name type="scientific">Superficieibacter electus</name>
    <dbReference type="NCBI Taxonomy" id="2022662"/>
    <lineage>
        <taxon>Bacteria</taxon>
        <taxon>Pseudomonadati</taxon>
        <taxon>Pseudomonadota</taxon>
        <taxon>Gammaproteobacteria</taxon>
        <taxon>Enterobacterales</taxon>
        <taxon>Enterobacteriaceae</taxon>
        <taxon>Superficieibacter</taxon>
    </lineage>
</organism>
<sequence length="224" mass="26682">MIKMFHIFSILLFIFLLPGCFKKLPEFEIYGDQDILNHLVINMITYTKNKDNNGQWIRNAKSIMYKGKWNRIYENNDMSETYFYLSYKDRINKLVTDAFFLNQKFKKPHDANIFYAYQKNGEVFVKYYKSRADFANNRNPITINISLTGDIFFKTQKRDEHDIEKELKYYTAYFPPDITAKVTRNYIYEPLLSHAKNQPHLSYYIFSLKMADKSGPQTADIPPC</sequence>
<evidence type="ECO:0000313" key="2">
    <source>
        <dbReference type="EMBL" id="POP50841.1"/>
    </source>
</evidence>
<name>A0A2P5GWD7_9ENTR</name>
<keyword evidence="3" id="KW-1185">Reference proteome</keyword>
<protein>
    <submittedName>
        <fullName evidence="2">Uncharacterized protein</fullName>
    </submittedName>
</protein>
<comment type="caution">
    <text evidence="2">The sequence shown here is derived from an EMBL/GenBank/DDBJ whole genome shotgun (WGS) entry which is preliminary data.</text>
</comment>
<reference evidence="3 4" key="1">
    <citation type="submission" date="2018-01" db="EMBL/GenBank/DDBJ databases">
        <title>Superficieibacter electus gen. nov., sp. nov., an extended-spectrum beta-lactamase possessing member of the Enterobacteriaceae family, isolated from intensive care unit surfaces.</title>
        <authorList>
            <person name="Potter R.F."/>
            <person name="D'Souza A.W."/>
        </authorList>
    </citation>
    <scope>NUCLEOTIDE SEQUENCE [LARGE SCALE GENOMIC DNA]</scope>
    <source>
        <strain evidence="2 4">BP-1</strain>
        <strain evidence="1 3">BP-2</strain>
    </source>
</reference>
<gene>
    <name evidence="2" type="ORF">CHU32_01430</name>
    <name evidence="1" type="ORF">CHU33_01425</name>
</gene>
<dbReference type="EMBL" id="PQGE01000001">
    <property type="protein sequence ID" value="POP47828.1"/>
    <property type="molecule type" value="Genomic_DNA"/>
</dbReference>
<dbReference type="Proteomes" id="UP000237073">
    <property type="component" value="Unassembled WGS sequence"/>
</dbReference>
<dbReference type="EMBL" id="PQGD01000001">
    <property type="protein sequence ID" value="POP50841.1"/>
    <property type="molecule type" value="Genomic_DNA"/>
</dbReference>
<proteinExistence type="predicted"/>
<evidence type="ECO:0000313" key="3">
    <source>
        <dbReference type="Proteomes" id="UP000237073"/>
    </source>
</evidence>
<dbReference type="AlphaFoldDB" id="A0A2P5GWD7"/>